<dbReference type="CDD" id="cd05233">
    <property type="entry name" value="SDR_c"/>
    <property type="match status" value="1"/>
</dbReference>
<dbReference type="InterPro" id="IPR002347">
    <property type="entry name" value="SDR_fam"/>
</dbReference>
<keyword evidence="4" id="KW-1185">Reference proteome</keyword>
<evidence type="ECO:0008006" key="5">
    <source>
        <dbReference type="Google" id="ProtNLM"/>
    </source>
</evidence>
<dbReference type="AlphaFoldDB" id="A0A072PZS7"/>
<evidence type="ECO:0000256" key="1">
    <source>
        <dbReference type="ARBA" id="ARBA00006484"/>
    </source>
</evidence>
<dbReference type="Pfam" id="PF00106">
    <property type="entry name" value="adh_short"/>
    <property type="match status" value="1"/>
</dbReference>
<organism evidence="3 4">
    <name type="scientific">Exophiala aquamarina CBS 119918</name>
    <dbReference type="NCBI Taxonomy" id="1182545"/>
    <lineage>
        <taxon>Eukaryota</taxon>
        <taxon>Fungi</taxon>
        <taxon>Dikarya</taxon>
        <taxon>Ascomycota</taxon>
        <taxon>Pezizomycotina</taxon>
        <taxon>Eurotiomycetes</taxon>
        <taxon>Chaetothyriomycetidae</taxon>
        <taxon>Chaetothyriales</taxon>
        <taxon>Herpotrichiellaceae</taxon>
        <taxon>Exophiala</taxon>
    </lineage>
</organism>
<accession>A0A072PZS7</accession>
<dbReference type="OrthoDB" id="1933717at2759"/>
<dbReference type="GO" id="GO:0016491">
    <property type="term" value="F:oxidoreductase activity"/>
    <property type="evidence" value="ECO:0007669"/>
    <property type="project" value="UniProtKB-KW"/>
</dbReference>
<dbReference type="HOGENOM" id="CLU_010194_8_2_1"/>
<evidence type="ECO:0000313" key="4">
    <source>
        <dbReference type="Proteomes" id="UP000027920"/>
    </source>
</evidence>
<evidence type="ECO:0000256" key="2">
    <source>
        <dbReference type="ARBA" id="ARBA00023002"/>
    </source>
</evidence>
<evidence type="ECO:0000313" key="3">
    <source>
        <dbReference type="EMBL" id="KEF61155.1"/>
    </source>
</evidence>
<keyword evidence="2" id="KW-0560">Oxidoreductase</keyword>
<dbReference type="Gene3D" id="3.40.50.720">
    <property type="entry name" value="NAD(P)-binding Rossmann-like Domain"/>
    <property type="match status" value="1"/>
</dbReference>
<dbReference type="SUPFAM" id="SSF51735">
    <property type="entry name" value="NAD(P)-binding Rossmann-fold domains"/>
    <property type="match status" value="1"/>
</dbReference>
<dbReference type="GeneID" id="25277661"/>
<name>A0A072PZS7_9EURO</name>
<gene>
    <name evidence="3" type="ORF">A1O9_02720</name>
</gene>
<dbReference type="VEuPathDB" id="FungiDB:A1O9_02720"/>
<dbReference type="InterPro" id="IPR036291">
    <property type="entry name" value="NAD(P)-bd_dom_sf"/>
</dbReference>
<dbReference type="PANTHER" id="PTHR42901">
    <property type="entry name" value="ALCOHOL DEHYDROGENASE"/>
    <property type="match status" value="1"/>
</dbReference>
<dbReference type="Proteomes" id="UP000027920">
    <property type="component" value="Unassembled WGS sequence"/>
</dbReference>
<proteinExistence type="inferred from homology"/>
<dbReference type="STRING" id="1182545.A0A072PZS7"/>
<dbReference type="EMBL" id="AMGV01000002">
    <property type="protein sequence ID" value="KEF61155.1"/>
    <property type="molecule type" value="Genomic_DNA"/>
</dbReference>
<dbReference type="RefSeq" id="XP_013263745.1">
    <property type="nucleotide sequence ID" value="XM_013408291.1"/>
</dbReference>
<protein>
    <recommendedName>
        <fullName evidence="5">Oxidoreductase</fullName>
    </recommendedName>
</protein>
<dbReference type="PANTHER" id="PTHR42901:SF1">
    <property type="entry name" value="ALCOHOL DEHYDROGENASE"/>
    <property type="match status" value="1"/>
</dbReference>
<comment type="similarity">
    <text evidence="1">Belongs to the short-chain dehydrogenases/reductases (SDR) family.</text>
</comment>
<comment type="caution">
    <text evidence="3">The sequence shown here is derived from an EMBL/GenBank/DDBJ whole genome shotgun (WGS) entry which is preliminary data.</text>
</comment>
<dbReference type="PRINTS" id="PR00081">
    <property type="entry name" value="GDHRDH"/>
</dbReference>
<sequence>MAPATTHDYVIRQLGTQEQQKAFLSNPYSLHDPYHFTPTDVHEVYDMIDPLKNPKLSQQGKVVLITGANRGIGRGIAVAFAKARAKAVVLTARDLSLLEQVEKEIQESYPDTKVLVHKMDVTSESDVKVAFTKAMEVFDAVDVAIHNAGLNIDLAPLAQTDTSSWWSQYEVHVKGLYLVAKEYLQHLGGKPGNLIHISSTSAVSSFPNQTGYGPSKLAANRVVEILQYDYPNVRFFNLHPGVVETGIAKLHHVKEMGFVMDSPELAGCTALFLLTPEAEFLRGRWCSANWKVDELVQLQEEIVKEHLLVSGLNAKLGKN</sequence>
<reference evidence="3 4" key="1">
    <citation type="submission" date="2013-03" db="EMBL/GenBank/DDBJ databases">
        <title>The Genome Sequence of Exophiala aquamarina CBS 119918.</title>
        <authorList>
            <consortium name="The Broad Institute Genomics Platform"/>
            <person name="Cuomo C."/>
            <person name="de Hoog S."/>
            <person name="Gorbushina A."/>
            <person name="Walker B."/>
            <person name="Young S.K."/>
            <person name="Zeng Q."/>
            <person name="Gargeya S."/>
            <person name="Fitzgerald M."/>
            <person name="Haas B."/>
            <person name="Abouelleil A."/>
            <person name="Allen A.W."/>
            <person name="Alvarado L."/>
            <person name="Arachchi H.M."/>
            <person name="Berlin A.M."/>
            <person name="Chapman S.B."/>
            <person name="Gainer-Dewar J."/>
            <person name="Goldberg J."/>
            <person name="Griggs A."/>
            <person name="Gujja S."/>
            <person name="Hansen M."/>
            <person name="Howarth C."/>
            <person name="Imamovic A."/>
            <person name="Ireland A."/>
            <person name="Larimer J."/>
            <person name="McCowan C."/>
            <person name="Murphy C."/>
            <person name="Pearson M."/>
            <person name="Poon T.W."/>
            <person name="Priest M."/>
            <person name="Roberts A."/>
            <person name="Saif S."/>
            <person name="Shea T."/>
            <person name="Sisk P."/>
            <person name="Sykes S."/>
            <person name="Wortman J."/>
            <person name="Nusbaum C."/>
            <person name="Birren B."/>
        </authorList>
    </citation>
    <scope>NUCLEOTIDE SEQUENCE [LARGE SCALE GENOMIC DNA]</scope>
    <source>
        <strain evidence="3 4">CBS 119918</strain>
    </source>
</reference>